<dbReference type="Proteomes" id="UP001319827">
    <property type="component" value="Chromosome"/>
</dbReference>
<reference evidence="3 4" key="2">
    <citation type="journal article" date="2021" name="Int. J. Syst. Evol. Microbiol.">
        <title>Isolation and Polyphasic Characterization of Desulfuromonas versatilis sp. Nov., an Electrogenic Bacteria Capable of Versatile Metabolism Isolated from a Graphene Oxide-Reducing Enrichment Culture.</title>
        <authorList>
            <person name="Xie L."/>
            <person name="Yoshida N."/>
            <person name="Ishii S."/>
            <person name="Meng L."/>
        </authorList>
    </citation>
    <scope>NUCLEOTIDE SEQUENCE [LARGE SCALE GENOMIC DNA]</scope>
    <source>
        <strain evidence="3 4">NIT-T3</strain>
    </source>
</reference>
<evidence type="ECO:0000313" key="3">
    <source>
        <dbReference type="EMBL" id="BCR06784.1"/>
    </source>
</evidence>
<name>A0ABM8HWS0_9BACT</name>
<protein>
    <submittedName>
        <fullName evidence="3">Isomerase</fullName>
    </submittedName>
</protein>
<evidence type="ECO:0000313" key="4">
    <source>
        <dbReference type="Proteomes" id="UP001319827"/>
    </source>
</evidence>
<dbReference type="InterPro" id="IPR003719">
    <property type="entry name" value="Phenazine_PhzF-like"/>
</dbReference>
<gene>
    <name evidence="3" type="ORF">DESUT3_38530</name>
</gene>
<proteinExistence type="inferred from homology"/>
<keyword evidence="4" id="KW-1185">Reference proteome</keyword>
<accession>A0ABM8HWS0</accession>
<evidence type="ECO:0000256" key="2">
    <source>
        <dbReference type="ARBA" id="ARBA00023235"/>
    </source>
</evidence>
<dbReference type="SUPFAM" id="SSF54506">
    <property type="entry name" value="Diaminopimelate epimerase-like"/>
    <property type="match status" value="1"/>
</dbReference>
<dbReference type="Gene3D" id="3.10.310.10">
    <property type="entry name" value="Diaminopimelate Epimerase, Chain A, domain 1"/>
    <property type="match status" value="2"/>
</dbReference>
<dbReference type="PANTHER" id="PTHR13774">
    <property type="entry name" value="PHENAZINE BIOSYNTHESIS PROTEIN"/>
    <property type="match status" value="1"/>
</dbReference>
<dbReference type="PIRSF" id="PIRSF016184">
    <property type="entry name" value="PhzC_PhzF"/>
    <property type="match status" value="1"/>
</dbReference>
<dbReference type="NCBIfam" id="TIGR00654">
    <property type="entry name" value="PhzF_family"/>
    <property type="match status" value="1"/>
</dbReference>
<dbReference type="PANTHER" id="PTHR13774:SF17">
    <property type="entry name" value="PHENAZINE BIOSYNTHESIS-LIKE DOMAIN-CONTAINING PROTEIN"/>
    <property type="match status" value="1"/>
</dbReference>
<evidence type="ECO:0000256" key="1">
    <source>
        <dbReference type="ARBA" id="ARBA00008270"/>
    </source>
</evidence>
<dbReference type="GO" id="GO:0016853">
    <property type="term" value="F:isomerase activity"/>
    <property type="evidence" value="ECO:0007669"/>
    <property type="project" value="UniProtKB-KW"/>
</dbReference>
<dbReference type="EMBL" id="AP024355">
    <property type="protein sequence ID" value="BCR06784.1"/>
    <property type="molecule type" value="Genomic_DNA"/>
</dbReference>
<reference evidence="3 4" key="1">
    <citation type="journal article" date="2016" name="C (Basel)">
        <title>Selective Growth of and Electricity Production by Marine Exoelectrogenic Bacteria in Self-Aggregated Hydrogel of Microbially Reduced Graphene Oxide.</title>
        <authorList>
            <person name="Yoshida N."/>
            <person name="Goto Y."/>
            <person name="Miyata Y."/>
        </authorList>
    </citation>
    <scope>NUCLEOTIDE SEQUENCE [LARGE SCALE GENOMIC DNA]</scope>
    <source>
        <strain evidence="3 4">NIT-T3</strain>
    </source>
</reference>
<comment type="similarity">
    <text evidence="1">Belongs to the PhzF family.</text>
</comment>
<dbReference type="RefSeq" id="WP_221250166.1">
    <property type="nucleotide sequence ID" value="NZ_AP024355.1"/>
</dbReference>
<organism evidence="3 4">
    <name type="scientific">Desulfuromonas versatilis</name>
    <dbReference type="NCBI Taxonomy" id="2802975"/>
    <lineage>
        <taxon>Bacteria</taxon>
        <taxon>Pseudomonadati</taxon>
        <taxon>Thermodesulfobacteriota</taxon>
        <taxon>Desulfuromonadia</taxon>
        <taxon>Desulfuromonadales</taxon>
        <taxon>Desulfuromonadaceae</taxon>
        <taxon>Desulfuromonas</taxon>
    </lineage>
</organism>
<dbReference type="Pfam" id="PF02567">
    <property type="entry name" value="PhzC-PhzF"/>
    <property type="match status" value="1"/>
</dbReference>
<sequence>MRIPIYQVDAFAAEVFGGNPAAVCPLVSWPEDQLLQAIAAENNLAETAFLVSRGEQYELRWFTPKVEIDLCGHATLAAAYVVFHYLNIHLPEVRFSTRSGPLVVRREGALLAMDFPARPAVPCSVPDGLVQGLGAAPLALFKARDYLAVFASEAQVRELSPDFRTLARLDCLGVIASAPGESADFVSRFFAPAIGIDEDPVTGSAHCTLIPYWADRLGKKALQALQVSERGGTLFCEDLGERVKIAGEAAIYLEGTITV</sequence>
<keyword evidence="2 3" id="KW-0413">Isomerase</keyword>